<evidence type="ECO:0000313" key="1">
    <source>
        <dbReference type="EMBL" id="KAK5174667.1"/>
    </source>
</evidence>
<gene>
    <name evidence="1" type="ORF">LTR77_001749</name>
</gene>
<evidence type="ECO:0000313" key="2">
    <source>
        <dbReference type="Proteomes" id="UP001337655"/>
    </source>
</evidence>
<dbReference type="InterPro" id="IPR036770">
    <property type="entry name" value="Ankyrin_rpt-contain_sf"/>
</dbReference>
<sequence length="523" mass="56775">MTENSTVRCGYCRAVTSRVIQISTPGDAPHQPKRTTTLTAEYRASATFSSDAIENSSETSLAYRALDDTITTKTIDKAITHQPEINNRASKSALLQLLLGQALPDPGLLQSLAIGRLIQVALQARNRDAWRLLAPLFQVVNHPALAQAIDVQLDVPSAVEDLGSLAIATPNNAVVLFGLEKTKVLASLGIISIDKGAAGVCEAAKSSSVGELQLLLSLGVDTTVLGLALYRAKTAEVAETLCQAGAPVAARGVDGNTTIIEACLCERKEVLEVLLRQPGVREILDVRNAFGKAAVHYAGEREDMLEMLRQAGANMKLAVGPRERVAWNYMLAGLLYGAKASTSLHRPKRPKLAPVNSHALQHNFRIAQAKHISSSQPLLPPLRNIIRNVLCYSVQIRPRSRPTIARIRLHNWRDDRSKSRQRALHLCAELDSVDSGVVQIAHILLRDTHIVASADTVEVASDVSREVVCENLFVGKDMAGYILDFSKAVEGQPAWVNDVDEHEDAVVRGVDVWFRGGGYKPYA</sequence>
<dbReference type="EMBL" id="JAVRRT010000002">
    <property type="protein sequence ID" value="KAK5174667.1"/>
    <property type="molecule type" value="Genomic_DNA"/>
</dbReference>
<dbReference type="AlphaFoldDB" id="A0AAV9PQS0"/>
<reference evidence="1 2" key="1">
    <citation type="submission" date="2023-08" db="EMBL/GenBank/DDBJ databases">
        <title>Black Yeasts Isolated from many extreme environments.</title>
        <authorList>
            <person name="Coleine C."/>
            <person name="Stajich J.E."/>
            <person name="Selbmann L."/>
        </authorList>
    </citation>
    <scope>NUCLEOTIDE SEQUENCE [LARGE SCALE GENOMIC DNA]</scope>
    <source>
        <strain evidence="1 2">CCFEE 5935</strain>
    </source>
</reference>
<protein>
    <recommendedName>
        <fullName evidence="3">Ankyrin</fullName>
    </recommendedName>
</protein>
<keyword evidence="2" id="KW-1185">Reference proteome</keyword>
<name>A0AAV9PQS0_9PEZI</name>
<accession>A0AAV9PQS0</accession>
<dbReference type="Gene3D" id="1.25.40.20">
    <property type="entry name" value="Ankyrin repeat-containing domain"/>
    <property type="match status" value="1"/>
</dbReference>
<organism evidence="1 2">
    <name type="scientific">Saxophila tyrrhenica</name>
    <dbReference type="NCBI Taxonomy" id="1690608"/>
    <lineage>
        <taxon>Eukaryota</taxon>
        <taxon>Fungi</taxon>
        <taxon>Dikarya</taxon>
        <taxon>Ascomycota</taxon>
        <taxon>Pezizomycotina</taxon>
        <taxon>Dothideomycetes</taxon>
        <taxon>Dothideomycetidae</taxon>
        <taxon>Mycosphaerellales</taxon>
        <taxon>Extremaceae</taxon>
        <taxon>Saxophila</taxon>
    </lineage>
</organism>
<dbReference type="GeneID" id="89923096"/>
<comment type="caution">
    <text evidence="1">The sequence shown here is derived from an EMBL/GenBank/DDBJ whole genome shotgun (WGS) entry which is preliminary data.</text>
</comment>
<dbReference type="RefSeq" id="XP_064663336.1">
    <property type="nucleotide sequence ID" value="XM_064799009.1"/>
</dbReference>
<proteinExistence type="predicted"/>
<dbReference type="SUPFAM" id="SSF48403">
    <property type="entry name" value="Ankyrin repeat"/>
    <property type="match status" value="1"/>
</dbReference>
<evidence type="ECO:0008006" key="3">
    <source>
        <dbReference type="Google" id="ProtNLM"/>
    </source>
</evidence>
<dbReference type="Proteomes" id="UP001337655">
    <property type="component" value="Unassembled WGS sequence"/>
</dbReference>